<reference evidence="3 4" key="1">
    <citation type="submission" date="2024-10" db="EMBL/GenBank/DDBJ databases">
        <title>Updated reference genomes for cyclostephanoid diatoms.</title>
        <authorList>
            <person name="Roberts W.R."/>
            <person name="Alverson A.J."/>
        </authorList>
    </citation>
    <scope>NUCLEOTIDE SEQUENCE [LARGE SCALE GENOMIC DNA]</scope>
    <source>
        <strain evidence="3 4">AJA276-08</strain>
    </source>
</reference>
<gene>
    <name evidence="3" type="ORF">ACHAW5_001937</name>
</gene>
<feature type="compositionally biased region" description="Low complexity" evidence="1">
    <location>
        <begin position="41"/>
        <end position="58"/>
    </location>
</feature>
<feature type="transmembrane region" description="Helical" evidence="2">
    <location>
        <begin position="103"/>
        <end position="121"/>
    </location>
</feature>
<dbReference type="EMBL" id="JALLAZ020001843">
    <property type="protein sequence ID" value="KAL3761829.1"/>
    <property type="molecule type" value="Genomic_DNA"/>
</dbReference>
<evidence type="ECO:0000256" key="1">
    <source>
        <dbReference type="SAM" id="MobiDB-lite"/>
    </source>
</evidence>
<sequence length="956" mass="105622">MERPNSTSGGLELRPLDPDGVHSGSNDAPEGVDDPSPPPSSAFRPSPRVVSSPRYSSSLDRRAAPPPPPSSSSSFSASASAAGDEDDYDLPSYDQQSEKRKRMVLLLLMTLAVALLGATVGKRSAMVVESGIDAGERTGKSLNGTTEEMDEEKDEVVVRSAIDHEGYRPKTMVNPFYVLPGTEDAEPLSGAKGRPYYPITNHFQTQDADSPYAKTWGRFDFVDPNPKWNGKVRPQPDFDSAPNRDVKNSDFPPDSWQRDREYTKAFLIQARRLVNRTIEAIYSEYGVGIPPDGGGASLSDERMAERELFAPVVPLSNQSADGIARRVIHHVMTGDTFKLVLGGHSAAAGHGAGFNQSYIIEAGHALEPVFAHLGVEFRAYNFAQGGMGTFQQSMAGMSLRGKDADWLVWDSSMTEKDGALQDFFWRQGLIAGNRAPVLMGDGGAIGSKYPPIRPGLFPFHDVAGAAIAGYELGWTPVTDSDEQVKTVPWAAQWLSCSRTATTDCKAHEYTAGCWVDREDYTPTTPQNALVGGRASWHPGNRIHKHRGRVLAITILRSLAYAFDRWEALGAESGFPIAEEHWHVTEYYNNIRENAKKVPGCYGNTTYKITGKDDFWPNRICNLPLQGRSVWGPRYNPMESSLLSIMKPNVFGDVDPGMKTNAYMLGPVYLPPDRLTPWTAPPDVSEPFAPSIAAARRLVVEEHDRRQLQTIHSKDGYRGYHEAIARALNVSVDSSAITPGLGIQVNWGLPGVCDGTSHHWCEKTAGNSCLLTGTQDNRGTVCFNGFSGWLVLDVKNVKHGFIGARIENWNVAGADVITTGWTEVNNGGRGNYDKRGRERRLHDEDQARKRQEVLERMKREIEQDILAEDDSTRRQLKGGISCDKGENLFEWAINGEIMGSWNNAQFCEHYTRLGYNFDVIKFMDDESQTGDFELAMRMVPFNGQKGPSMCLTHLYWA</sequence>
<feature type="compositionally biased region" description="Low complexity" evidence="1">
    <location>
        <begin position="71"/>
        <end position="82"/>
    </location>
</feature>
<accession>A0ABD3MCY3</accession>
<dbReference type="AlphaFoldDB" id="A0ABD3MCY3"/>
<organism evidence="3 4">
    <name type="scientific">Stephanodiscus triporus</name>
    <dbReference type="NCBI Taxonomy" id="2934178"/>
    <lineage>
        <taxon>Eukaryota</taxon>
        <taxon>Sar</taxon>
        <taxon>Stramenopiles</taxon>
        <taxon>Ochrophyta</taxon>
        <taxon>Bacillariophyta</taxon>
        <taxon>Coscinodiscophyceae</taxon>
        <taxon>Thalassiosirophycidae</taxon>
        <taxon>Stephanodiscales</taxon>
        <taxon>Stephanodiscaceae</taxon>
        <taxon>Stephanodiscus</taxon>
    </lineage>
</organism>
<keyword evidence="2" id="KW-0812">Transmembrane</keyword>
<comment type="caution">
    <text evidence="3">The sequence shown here is derived from an EMBL/GenBank/DDBJ whole genome shotgun (WGS) entry which is preliminary data.</text>
</comment>
<evidence type="ECO:0000313" key="4">
    <source>
        <dbReference type="Proteomes" id="UP001530315"/>
    </source>
</evidence>
<evidence type="ECO:0000313" key="3">
    <source>
        <dbReference type="EMBL" id="KAL3761829.1"/>
    </source>
</evidence>
<keyword evidence="2" id="KW-1133">Transmembrane helix</keyword>
<feature type="region of interest" description="Disordered" evidence="1">
    <location>
        <begin position="227"/>
        <end position="255"/>
    </location>
</feature>
<evidence type="ECO:0000256" key="2">
    <source>
        <dbReference type="SAM" id="Phobius"/>
    </source>
</evidence>
<name>A0ABD3MCY3_9STRA</name>
<proteinExistence type="predicted"/>
<protein>
    <submittedName>
        <fullName evidence="3">Uncharacterized protein</fullName>
    </submittedName>
</protein>
<keyword evidence="4" id="KW-1185">Reference proteome</keyword>
<keyword evidence="2" id="KW-0472">Membrane</keyword>
<feature type="region of interest" description="Disordered" evidence="1">
    <location>
        <begin position="1"/>
        <end position="94"/>
    </location>
</feature>
<dbReference type="Proteomes" id="UP001530315">
    <property type="component" value="Unassembled WGS sequence"/>
</dbReference>